<protein>
    <submittedName>
        <fullName evidence="2">Uncharacterized protein</fullName>
    </submittedName>
</protein>
<dbReference type="EMBL" id="KZ503301">
    <property type="protein sequence ID" value="PKU66088.1"/>
    <property type="molecule type" value="Genomic_DNA"/>
</dbReference>
<accession>A0A2I0VRQ3</accession>
<dbReference type="AlphaFoldDB" id="A0A2I0VRQ3"/>
<proteinExistence type="predicted"/>
<evidence type="ECO:0000313" key="3">
    <source>
        <dbReference type="Proteomes" id="UP000233837"/>
    </source>
</evidence>
<reference evidence="2 3" key="1">
    <citation type="journal article" date="2016" name="Sci. Rep.">
        <title>The Dendrobium catenatum Lindl. genome sequence provides insights into polysaccharide synthase, floral development and adaptive evolution.</title>
        <authorList>
            <person name="Zhang G.Q."/>
            <person name="Xu Q."/>
            <person name="Bian C."/>
            <person name="Tsai W.C."/>
            <person name="Yeh C.M."/>
            <person name="Liu K.W."/>
            <person name="Yoshida K."/>
            <person name="Zhang L.S."/>
            <person name="Chang S.B."/>
            <person name="Chen F."/>
            <person name="Shi Y."/>
            <person name="Su Y.Y."/>
            <person name="Zhang Y.Q."/>
            <person name="Chen L.J."/>
            <person name="Yin Y."/>
            <person name="Lin M."/>
            <person name="Huang H."/>
            <person name="Deng H."/>
            <person name="Wang Z.W."/>
            <person name="Zhu S.L."/>
            <person name="Zhao X."/>
            <person name="Deng C."/>
            <person name="Niu S.C."/>
            <person name="Huang J."/>
            <person name="Wang M."/>
            <person name="Liu G.H."/>
            <person name="Yang H.J."/>
            <person name="Xiao X.J."/>
            <person name="Hsiao Y.Y."/>
            <person name="Wu W.L."/>
            <person name="Chen Y.Y."/>
            <person name="Mitsuda N."/>
            <person name="Ohme-Takagi M."/>
            <person name="Luo Y.B."/>
            <person name="Van de Peer Y."/>
            <person name="Liu Z.J."/>
        </authorList>
    </citation>
    <scope>NUCLEOTIDE SEQUENCE [LARGE SCALE GENOMIC DNA]</scope>
    <source>
        <tissue evidence="2">The whole plant</tissue>
    </source>
</reference>
<evidence type="ECO:0000313" key="2">
    <source>
        <dbReference type="EMBL" id="PKU66088.1"/>
    </source>
</evidence>
<reference evidence="2 3" key="2">
    <citation type="journal article" date="2017" name="Nature">
        <title>The Apostasia genome and the evolution of orchids.</title>
        <authorList>
            <person name="Zhang G.Q."/>
            <person name="Liu K.W."/>
            <person name="Li Z."/>
            <person name="Lohaus R."/>
            <person name="Hsiao Y.Y."/>
            <person name="Niu S.C."/>
            <person name="Wang J.Y."/>
            <person name="Lin Y.C."/>
            <person name="Xu Q."/>
            <person name="Chen L.J."/>
            <person name="Yoshida K."/>
            <person name="Fujiwara S."/>
            <person name="Wang Z.W."/>
            <person name="Zhang Y.Q."/>
            <person name="Mitsuda N."/>
            <person name="Wang M."/>
            <person name="Liu G.H."/>
            <person name="Pecoraro L."/>
            <person name="Huang H.X."/>
            <person name="Xiao X.J."/>
            <person name="Lin M."/>
            <person name="Wu X.Y."/>
            <person name="Wu W.L."/>
            <person name="Chen Y.Y."/>
            <person name="Chang S.B."/>
            <person name="Sakamoto S."/>
            <person name="Ohme-Takagi M."/>
            <person name="Yagi M."/>
            <person name="Zeng S.J."/>
            <person name="Shen C.Y."/>
            <person name="Yeh C.M."/>
            <person name="Luo Y.B."/>
            <person name="Tsai W.C."/>
            <person name="Van de Peer Y."/>
            <person name="Liu Z.J."/>
        </authorList>
    </citation>
    <scope>NUCLEOTIDE SEQUENCE [LARGE SCALE GENOMIC DNA]</scope>
    <source>
        <tissue evidence="2">The whole plant</tissue>
    </source>
</reference>
<name>A0A2I0VRQ3_9ASPA</name>
<gene>
    <name evidence="2" type="ORF">MA16_Dca024288</name>
</gene>
<evidence type="ECO:0000256" key="1">
    <source>
        <dbReference type="SAM" id="MobiDB-lite"/>
    </source>
</evidence>
<organism evidence="2 3">
    <name type="scientific">Dendrobium catenatum</name>
    <dbReference type="NCBI Taxonomy" id="906689"/>
    <lineage>
        <taxon>Eukaryota</taxon>
        <taxon>Viridiplantae</taxon>
        <taxon>Streptophyta</taxon>
        <taxon>Embryophyta</taxon>
        <taxon>Tracheophyta</taxon>
        <taxon>Spermatophyta</taxon>
        <taxon>Magnoliopsida</taxon>
        <taxon>Liliopsida</taxon>
        <taxon>Asparagales</taxon>
        <taxon>Orchidaceae</taxon>
        <taxon>Epidendroideae</taxon>
        <taxon>Malaxideae</taxon>
        <taxon>Dendrobiinae</taxon>
        <taxon>Dendrobium</taxon>
    </lineage>
</organism>
<sequence length="240" mass="26683">MKDIMECSGKPGSKCCDEKHPNTLEAGSFNHGDEESTYGPWLQVNYKKKGRRFGSGRLNQFPKRVYVPKQNSILSEKDRSIPDNVVIPAQENSVQIEVVREAPVEAVDCPVSHDSHPELPQVLAPISFIPSTNKFGILSELNDNNLNCYEEEIHGIGVEEGEITYLEQLITVNSQEQDLKIITEESCKGTSQEIKEVEFSSSEKKGKLLKELKSLGSGNIVNYNRKVEVGRSKKGGGLPH</sequence>
<dbReference type="Proteomes" id="UP000233837">
    <property type="component" value="Unassembled WGS sequence"/>
</dbReference>
<feature type="region of interest" description="Disordered" evidence="1">
    <location>
        <begin position="1"/>
        <end position="33"/>
    </location>
</feature>
<keyword evidence="3" id="KW-1185">Reference proteome</keyword>